<dbReference type="Gramene" id="TKW30948">
    <property type="protein sequence ID" value="TKW30948"/>
    <property type="gene ID" value="SEVIR_2G072750v2"/>
</dbReference>
<dbReference type="Proteomes" id="UP000298652">
    <property type="component" value="Chromosome 2"/>
</dbReference>
<dbReference type="EMBL" id="CM016553">
    <property type="protein sequence ID" value="TKW30948.1"/>
    <property type="molecule type" value="Genomic_DNA"/>
</dbReference>
<name>A0A4U6VMK6_SETVI</name>
<dbReference type="AlphaFoldDB" id="A0A4U6VMK6"/>
<proteinExistence type="predicted"/>
<organism evidence="2 3">
    <name type="scientific">Setaria viridis</name>
    <name type="common">Green bristlegrass</name>
    <name type="synonym">Setaria italica subsp. viridis</name>
    <dbReference type="NCBI Taxonomy" id="4556"/>
    <lineage>
        <taxon>Eukaryota</taxon>
        <taxon>Viridiplantae</taxon>
        <taxon>Streptophyta</taxon>
        <taxon>Embryophyta</taxon>
        <taxon>Tracheophyta</taxon>
        <taxon>Spermatophyta</taxon>
        <taxon>Magnoliopsida</taxon>
        <taxon>Liliopsida</taxon>
        <taxon>Poales</taxon>
        <taxon>Poaceae</taxon>
        <taxon>PACMAD clade</taxon>
        <taxon>Panicoideae</taxon>
        <taxon>Panicodae</taxon>
        <taxon>Paniceae</taxon>
        <taxon>Cenchrinae</taxon>
        <taxon>Setaria</taxon>
    </lineage>
</organism>
<evidence type="ECO:0000313" key="3">
    <source>
        <dbReference type="Proteomes" id="UP000298652"/>
    </source>
</evidence>
<evidence type="ECO:0000313" key="2">
    <source>
        <dbReference type="EMBL" id="TKW30948.1"/>
    </source>
</evidence>
<feature type="compositionally biased region" description="Basic and acidic residues" evidence="1">
    <location>
        <begin position="17"/>
        <end position="30"/>
    </location>
</feature>
<reference evidence="2" key="1">
    <citation type="submission" date="2019-03" db="EMBL/GenBank/DDBJ databases">
        <title>WGS assembly of Setaria viridis.</title>
        <authorList>
            <person name="Huang P."/>
            <person name="Jenkins J."/>
            <person name="Grimwood J."/>
            <person name="Barry K."/>
            <person name="Healey A."/>
            <person name="Mamidi S."/>
            <person name="Sreedasyam A."/>
            <person name="Shu S."/>
            <person name="Feldman M."/>
            <person name="Wu J."/>
            <person name="Yu Y."/>
            <person name="Chen C."/>
            <person name="Johnson J."/>
            <person name="Rokhsar D."/>
            <person name="Baxter I."/>
            <person name="Schmutz J."/>
            <person name="Brutnell T."/>
            <person name="Kellogg E."/>
        </authorList>
    </citation>
    <scope>NUCLEOTIDE SEQUENCE [LARGE SCALE GENOMIC DNA]</scope>
</reference>
<protein>
    <submittedName>
        <fullName evidence="2">Uncharacterized protein</fullName>
    </submittedName>
</protein>
<keyword evidence="3" id="KW-1185">Reference proteome</keyword>
<gene>
    <name evidence="2" type="ORF">SEVIR_2G072750v2</name>
</gene>
<accession>A0A4U6VMK6</accession>
<feature type="region of interest" description="Disordered" evidence="1">
    <location>
        <begin position="1"/>
        <end position="30"/>
    </location>
</feature>
<sequence length="30" mass="3361">MAGQAANAVKVPRWPQRRADAAVPERRCVR</sequence>
<evidence type="ECO:0000256" key="1">
    <source>
        <dbReference type="SAM" id="MobiDB-lite"/>
    </source>
</evidence>